<feature type="compositionally biased region" description="Basic and acidic residues" evidence="2">
    <location>
        <begin position="91"/>
        <end position="100"/>
    </location>
</feature>
<feature type="compositionally biased region" description="Polar residues" evidence="2">
    <location>
        <begin position="105"/>
        <end position="117"/>
    </location>
</feature>
<evidence type="ECO:0000256" key="1">
    <source>
        <dbReference type="PROSITE-ProRule" id="PRU00042"/>
    </source>
</evidence>
<keyword evidence="1" id="KW-0863">Zinc-finger</keyword>
<feature type="region of interest" description="Disordered" evidence="2">
    <location>
        <begin position="16"/>
        <end position="60"/>
    </location>
</feature>
<dbReference type="InterPro" id="IPR013087">
    <property type="entry name" value="Znf_C2H2_type"/>
</dbReference>
<gene>
    <name evidence="4" type="ORF">NDU88_007572</name>
</gene>
<dbReference type="Gene3D" id="3.30.160.60">
    <property type="entry name" value="Classic Zinc Finger"/>
    <property type="match status" value="1"/>
</dbReference>
<dbReference type="SUPFAM" id="SSF57667">
    <property type="entry name" value="beta-beta-alpha zinc fingers"/>
    <property type="match status" value="1"/>
</dbReference>
<keyword evidence="5" id="KW-1185">Reference proteome</keyword>
<feature type="region of interest" description="Disordered" evidence="2">
    <location>
        <begin position="91"/>
        <end position="121"/>
    </location>
</feature>
<organism evidence="4 5">
    <name type="scientific">Pleurodeles waltl</name>
    <name type="common">Iberian ribbed newt</name>
    <dbReference type="NCBI Taxonomy" id="8319"/>
    <lineage>
        <taxon>Eukaryota</taxon>
        <taxon>Metazoa</taxon>
        <taxon>Chordata</taxon>
        <taxon>Craniata</taxon>
        <taxon>Vertebrata</taxon>
        <taxon>Euteleostomi</taxon>
        <taxon>Amphibia</taxon>
        <taxon>Batrachia</taxon>
        <taxon>Caudata</taxon>
        <taxon>Salamandroidea</taxon>
        <taxon>Salamandridae</taxon>
        <taxon>Pleurodelinae</taxon>
        <taxon>Pleurodeles</taxon>
    </lineage>
</organism>
<accession>A0AAV7WJ18</accession>
<dbReference type="PROSITE" id="PS00028">
    <property type="entry name" value="ZINC_FINGER_C2H2_1"/>
    <property type="match status" value="1"/>
</dbReference>
<evidence type="ECO:0000313" key="5">
    <source>
        <dbReference type="Proteomes" id="UP001066276"/>
    </source>
</evidence>
<keyword evidence="1" id="KW-0862">Zinc</keyword>
<name>A0AAV7WJ18_PLEWA</name>
<dbReference type="GO" id="GO:0008270">
    <property type="term" value="F:zinc ion binding"/>
    <property type="evidence" value="ECO:0007669"/>
    <property type="project" value="UniProtKB-KW"/>
</dbReference>
<proteinExistence type="predicted"/>
<keyword evidence="1" id="KW-0479">Metal-binding</keyword>
<feature type="domain" description="C2H2-type" evidence="3">
    <location>
        <begin position="67"/>
        <end position="94"/>
    </location>
</feature>
<dbReference type="EMBL" id="JANPWB010000002">
    <property type="protein sequence ID" value="KAJ1212265.1"/>
    <property type="molecule type" value="Genomic_DNA"/>
</dbReference>
<evidence type="ECO:0000256" key="2">
    <source>
        <dbReference type="SAM" id="MobiDB-lite"/>
    </source>
</evidence>
<dbReference type="PROSITE" id="PS50157">
    <property type="entry name" value="ZINC_FINGER_C2H2_2"/>
    <property type="match status" value="1"/>
</dbReference>
<sequence length="157" mass="17658">MPPVEGKHQILQCLVQGQGSQSQSREGRALRTTCLNEFDEPKKSESDDCESSNSFTRPVPCAQPESFTCAECGKGFFSAAALIHHHFIHKSENPEEEVAHKTKVSTDFTSTQQQRADPTSESKRIYTVKALNGFTVQERVFVDTPQHVEQYIPRCQE</sequence>
<evidence type="ECO:0000259" key="3">
    <source>
        <dbReference type="PROSITE" id="PS50157"/>
    </source>
</evidence>
<comment type="caution">
    <text evidence="4">The sequence shown here is derived from an EMBL/GenBank/DDBJ whole genome shotgun (WGS) entry which is preliminary data.</text>
</comment>
<protein>
    <recommendedName>
        <fullName evidence="3">C2H2-type domain-containing protein</fullName>
    </recommendedName>
</protein>
<dbReference type="AlphaFoldDB" id="A0AAV7WJ18"/>
<reference evidence="4" key="1">
    <citation type="journal article" date="2022" name="bioRxiv">
        <title>Sequencing and chromosome-scale assembly of the giantPleurodeles waltlgenome.</title>
        <authorList>
            <person name="Brown T."/>
            <person name="Elewa A."/>
            <person name="Iarovenko S."/>
            <person name="Subramanian E."/>
            <person name="Araus A.J."/>
            <person name="Petzold A."/>
            <person name="Susuki M."/>
            <person name="Suzuki K.-i.T."/>
            <person name="Hayashi T."/>
            <person name="Toyoda A."/>
            <person name="Oliveira C."/>
            <person name="Osipova E."/>
            <person name="Leigh N.D."/>
            <person name="Simon A."/>
            <person name="Yun M.H."/>
        </authorList>
    </citation>
    <scope>NUCLEOTIDE SEQUENCE</scope>
    <source>
        <strain evidence="4">20211129_DDA</strain>
        <tissue evidence="4">Liver</tissue>
    </source>
</reference>
<evidence type="ECO:0000313" key="4">
    <source>
        <dbReference type="EMBL" id="KAJ1212265.1"/>
    </source>
</evidence>
<dbReference type="Proteomes" id="UP001066276">
    <property type="component" value="Chromosome 1_2"/>
</dbReference>
<dbReference type="InterPro" id="IPR036236">
    <property type="entry name" value="Znf_C2H2_sf"/>
</dbReference>